<evidence type="ECO:0000256" key="1">
    <source>
        <dbReference type="ARBA" id="ARBA00001946"/>
    </source>
</evidence>
<dbReference type="InterPro" id="IPR008162">
    <property type="entry name" value="Pyrophosphatase"/>
</dbReference>
<proteinExistence type="inferred from homology"/>
<comment type="catalytic activity">
    <reaction evidence="7">
        <text>diphosphate + H2O = 2 phosphate + H(+)</text>
        <dbReference type="Rhea" id="RHEA:24576"/>
        <dbReference type="ChEBI" id="CHEBI:15377"/>
        <dbReference type="ChEBI" id="CHEBI:15378"/>
        <dbReference type="ChEBI" id="CHEBI:33019"/>
        <dbReference type="ChEBI" id="CHEBI:43474"/>
        <dbReference type="EC" id="3.6.1.1"/>
    </reaction>
</comment>
<evidence type="ECO:0000256" key="7">
    <source>
        <dbReference type="ARBA" id="ARBA00047820"/>
    </source>
</evidence>
<accession>B9R6Q9</accession>
<organism evidence="8 9">
    <name type="scientific">Ricinus communis</name>
    <name type="common">Castor bean</name>
    <dbReference type="NCBI Taxonomy" id="3988"/>
    <lineage>
        <taxon>Eukaryota</taxon>
        <taxon>Viridiplantae</taxon>
        <taxon>Streptophyta</taxon>
        <taxon>Embryophyta</taxon>
        <taxon>Tracheophyta</taxon>
        <taxon>Spermatophyta</taxon>
        <taxon>Magnoliopsida</taxon>
        <taxon>eudicotyledons</taxon>
        <taxon>Gunneridae</taxon>
        <taxon>Pentapetalae</taxon>
        <taxon>rosids</taxon>
        <taxon>fabids</taxon>
        <taxon>Malpighiales</taxon>
        <taxon>Euphorbiaceae</taxon>
        <taxon>Acalyphoideae</taxon>
        <taxon>Acalypheae</taxon>
        <taxon>Ricinus</taxon>
    </lineage>
</organism>
<dbReference type="GO" id="GO:0006796">
    <property type="term" value="P:phosphate-containing compound metabolic process"/>
    <property type="evidence" value="ECO:0000318"/>
    <property type="project" value="GO_Central"/>
</dbReference>
<dbReference type="Proteomes" id="UP000008311">
    <property type="component" value="Unassembled WGS sequence"/>
</dbReference>
<evidence type="ECO:0000256" key="5">
    <source>
        <dbReference type="ARBA" id="ARBA00022801"/>
    </source>
</evidence>
<protein>
    <recommendedName>
        <fullName evidence="3">inorganic diphosphatase</fullName>
        <ecNumber evidence="3">3.6.1.1</ecNumber>
    </recommendedName>
</protein>
<name>B9R6Q9_RICCO</name>
<dbReference type="STRING" id="3988.B9R6Q9"/>
<dbReference type="EC" id="3.6.1.1" evidence="3"/>
<dbReference type="EMBL" id="EQ973772">
    <property type="protein sequence ID" value="EEF52189.1"/>
    <property type="molecule type" value="Genomic_DNA"/>
</dbReference>
<evidence type="ECO:0000256" key="6">
    <source>
        <dbReference type="ARBA" id="ARBA00022842"/>
    </source>
</evidence>
<dbReference type="InterPro" id="IPR036649">
    <property type="entry name" value="Pyrophosphatase_sf"/>
</dbReference>
<comment type="similarity">
    <text evidence="2">Belongs to the PPase family.</text>
</comment>
<evidence type="ECO:0000256" key="3">
    <source>
        <dbReference type="ARBA" id="ARBA00012146"/>
    </source>
</evidence>
<comment type="cofactor">
    <cofactor evidence="1">
        <name>Mg(2+)</name>
        <dbReference type="ChEBI" id="CHEBI:18420"/>
    </cofactor>
</comment>
<gene>
    <name evidence="8" type="ORF">RCOM_1584140</name>
</gene>
<dbReference type="SUPFAM" id="SSF50324">
    <property type="entry name" value="Inorganic pyrophosphatase"/>
    <property type="match status" value="1"/>
</dbReference>
<dbReference type="Gene3D" id="3.90.80.10">
    <property type="entry name" value="Inorganic pyrophosphatase"/>
    <property type="match status" value="2"/>
</dbReference>
<sequence length="206" mass="22340">MDARVNAVSSNDSRVMAAAARVTARAAAGATLPLEEGQAGTLDYRLFLVDHSGKKVSPWHDIPLNLGDGISNFVVDIPKETSAKMEVATNEPFNATKQDTKKVQLRSYPYNINWNYGLLLQTWEDPSFANTEVEGALGDNDPDFRPLTLETTSMPLSQSSLKPANKFGLGNKAANKDYALKVINETNQSWEKLTKGSIPAGGLSLV</sequence>
<keyword evidence="9" id="KW-1185">Reference proteome</keyword>
<dbReference type="eggNOG" id="KOG1626">
    <property type="taxonomic scope" value="Eukaryota"/>
</dbReference>
<evidence type="ECO:0000313" key="9">
    <source>
        <dbReference type="Proteomes" id="UP000008311"/>
    </source>
</evidence>
<dbReference type="GO" id="GO:0000287">
    <property type="term" value="F:magnesium ion binding"/>
    <property type="evidence" value="ECO:0007669"/>
    <property type="project" value="InterPro"/>
</dbReference>
<keyword evidence="5" id="KW-0378">Hydrolase</keyword>
<dbReference type="GO" id="GO:0005737">
    <property type="term" value="C:cytoplasm"/>
    <property type="evidence" value="ECO:0007669"/>
    <property type="project" value="InterPro"/>
</dbReference>
<evidence type="ECO:0000313" key="8">
    <source>
        <dbReference type="EMBL" id="EEF52189.1"/>
    </source>
</evidence>
<keyword evidence="6" id="KW-0460">Magnesium</keyword>
<evidence type="ECO:0000256" key="4">
    <source>
        <dbReference type="ARBA" id="ARBA00022723"/>
    </source>
</evidence>
<dbReference type="PANTHER" id="PTHR10286">
    <property type="entry name" value="INORGANIC PYROPHOSPHATASE"/>
    <property type="match status" value="1"/>
</dbReference>
<dbReference type="InParanoid" id="B9R6Q9"/>
<dbReference type="GO" id="GO:0004427">
    <property type="term" value="F:inorganic diphosphate phosphatase activity"/>
    <property type="evidence" value="ECO:0000318"/>
    <property type="project" value="GO_Central"/>
</dbReference>
<keyword evidence="4" id="KW-0479">Metal-binding</keyword>
<reference evidence="9" key="1">
    <citation type="journal article" date="2010" name="Nat. Biotechnol.">
        <title>Draft genome sequence of the oilseed species Ricinus communis.</title>
        <authorList>
            <person name="Chan A.P."/>
            <person name="Crabtree J."/>
            <person name="Zhao Q."/>
            <person name="Lorenzi H."/>
            <person name="Orvis J."/>
            <person name="Puiu D."/>
            <person name="Melake-Berhan A."/>
            <person name="Jones K.M."/>
            <person name="Redman J."/>
            <person name="Chen G."/>
            <person name="Cahoon E.B."/>
            <person name="Gedil M."/>
            <person name="Stanke M."/>
            <person name="Haas B.J."/>
            <person name="Wortman J.R."/>
            <person name="Fraser-Liggett C.M."/>
            <person name="Ravel J."/>
            <person name="Rabinowicz P.D."/>
        </authorList>
    </citation>
    <scope>NUCLEOTIDE SEQUENCE [LARGE SCALE GENOMIC DNA]</scope>
    <source>
        <strain evidence="9">cv. Hale</strain>
    </source>
</reference>
<evidence type="ECO:0000256" key="2">
    <source>
        <dbReference type="ARBA" id="ARBA00006220"/>
    </source>
</evidence>
<dbReference type="AlphaFoldDB" id="B9R6Q9"/>
<dbReference type="Pfam" id="PF00719">
    <property type="entry name" value="Pyrophosphatase"/>
    <property type="match status" value="1"/>
</dbReference>